<proteinExistence type="predicted"/>
<sequence>MSSSPLVEVVFEIRFKPQSNFATDLLIAVNQFFTNHLNIVQADGLQFPVDLKSQQPDLYYVPSYKVNFPDFSLLISDGSFVVLKHTIDVPYDGWINFRNIPNRILQILKSKNKIEDIQRYSIKYTNLIQNPESFNNLNLSISVGSVKLEKSKKFSLRTEEKQGDFVILNDVSSHVDMEVTNDMHNVKRTYSGILLVIDVINTKGIKNINEVDKEFTETLEQLHELALQKYSNIFNEG</sequence>
<evidence type="ECO:0000313" key="2">
    <source>
        <dbReference type="Proteomes" id="UP000655940"/>
    </source>
</evidence>
<reference evidence="1" key="1">
    <citation type="submission" date="2020-09" db="EMBL/GenBank/DDBJ databases">
        <title>Distribution of Beta-Lactamase Producing Gram-Negative Bacterial Isolates in Isabela River of Santo Domingo, Dominican Republic.</title>
        <authorList>
            <person name="Calderon V."/>
            <person name="Bonnelly R."/>
            <person name="Del Rosario C."/>
            <person name="Duarte A."/>
            <person name="Barauna R."/>
            <person name="Juca Ramos R.T."/>
            <person name="Perdomo O.P."/>
            <person name="Rodriguez De Francisco L.E."/>
            <person name="Franco De Los Santos E.F."/>
        </authorList>
    </citation>
    <scope>NUCLEOTIDE SEQUENCE</scope>
    <source>
        <strain evidence="1">INTEC_BI15</strain>
    </source>
</reference>
<evidence type="ECO:0000313" key="1">
    <source>
        <dbReference type="EMBL" id="MBE0329823.1"/>
    </source>
</evidence>
<dbReference type="EMBL" id="JACZEI010000004">
    <property type="protein sequence ID" value="MBE0329823.1"/>
    <property type="molecule type" value="Genomic_DNA"/>
</dbReference>
<dbReference type="Proteomes" id="UP000655940">
    <property type="component" value="Unassembled WGS sequence"/>
</dbReference>
<dbReference type="NCBIfam" id="TIGR04255">
    <property type="entry name" value="sporadTIGR04255"/>
    <property type="match status" value="1"/>
</dbReference>
<comment type="caution">
    <text evidence="1">The sequence shown here is derived from an EMBL/GenBank/DDBJ whole genome shotgun (WGS) entry which is preliminary data.</text>
</comment>
<gene>
    <name evidence="1" type="ORF">IHV20_06600</name>
</gene>
<dbReference type="AlphaFoldDB" id="A0AAP1W6K5"/>
<dbReference type="RefSeq" id="WP_031958603.1">
    <property type="nucleotide sequence ID" value="NZ_CP028138.1"/>
</dbReference>
<dbReference type="InterPro" id="IPR026349">
    <property type="entry name" value="CHP04255"/>
</dbReference>
<accession>A0AAP1W6K5</accession>
<protein>
    <submittedName>
        <fullName evidence="1">TIGR04255 family protein</fullName>
    </submittedName>
</protein>
<organism evidence="1 2">
    <name type="scientific">Acinetobacter baumannii</name>
    <dbReference type="NCBI Taxonomy" id="470"/>
    <lineage>
        <taxon>Bacteria</taxon>
        <taxon>Pseudomonadati</taxon>
        <taxon>Pseudomonadota</taxon>
        <taxon>Gammaproteobacteria</taxon>
        <taxon>Moraxellales</taxon>
        <taxon>Moraxellaceae</taxon>
        <taxon>Acinetobacter</taxon>
        <taxon>Acinetobacter calcoaceticus/baumannii complex</taxon>
    </lineage>
</organism>
<name>A0AAP1W6K5_ACIBA</name>